<feature type="transmembrane region" description="Helical" evidence="1">
    <location>
        <begin position="241"/>
        <end position="260"/>
    </location>
</feature>
<keyword evidence="3" id="KW-0808">Transferase</keyword>
<accession>A0ABQ2AP83</accession>
<dbReference type="Pfam" id="PF01757">
    <property type="entry name" value="Acyl_transf_3"/>
    <property type="match status" value="1"/>
</dbReference>
<reference evidence="4" key="1">
    <citation type="journal article" date="2019" name="Int. J. Syst. Evol. Microbiol.">
        <title>The Global Catalogue of Microorganisms (GCM) 10K type strain sequencing project: providing services to taxonomists for standard genome sequencing and annotation.</title>
        <authorList>
            <consortium name="The Broad Institute Genomics Platform"/>
            <consortium name="The Broad Institute Genome Sequencing Center for Infectious Disease"/>
            <person name="Wu L."/>
            <person name="Ma J."/>
        </authorList>
    </citation>
    <scope>NUCLEOTIDE SEQUENCE [LARGE SCALE GENOMIC DNA]</scope>
    <source>
        <strain evidence="4">CGMCC 1.12778</strain>
    </source>
</reference>
<keyword evidence="1" id="KW-0472">Membrane</keyword>
<proteinExistence type="predicted"/>
<keyword evidence="3" id="KW-0012">Acyltransferase</keyword>
<organism evidence="3 4">
    <name type="scientific">Arthrobacter liuii</name>
    <dbReference type="NCBI Taxonomy" id="1476996"/>
    <lineage>
        <taxon>Bacteria</taxon>
        <taxon>Bacillati</taxon>
        <taxon>Actinomycetota</taxon>
        <taxon>Actinomycetes</taxon>
        <taxon>Micrococcales</taxon>
        <taxon>Micrococcaceae</taxon>
        <taxon>Arthrobacter</taxon>
    </lineage>
</organism>
<sequence length="378" mass="41708">MGDEEANRGSTRYGALDGLRGLAAAVVVIHHCFLVSPSLSLAVARVDTEHIEPWVWWMTFTPLHLLWAGTEAVYVFFILSGFVLTLPFMGVSQPTWRAYYAKRFVRIYLPVWASLAVAVLLAWIVPRTGSPDLSAWLLIHDESPNVFVDGVLLGGADSLNSPLWSLQWEMLFSLTLPLYVVLVLRIRNAWLPCLLTLFSLIAVGTVTYLPAIVYMSMFGIGVLMAVRRNSLEQFGRTLSRVKWIGLIASSLLLLASRWLFPQLPTVICMACIGGSLLVFAFIACPPVASAGNHRILQWIGTRSFSLYLVHEPIVVSIGFVSHISNPLLLTALAVPPSLAATELFFRFAERPAHILAGRVGHLVGSKVRRAPQLLTARP</sequence>
<dbReference type="EMBL" id="BMFW01000004">
    <property type="protein sequence ID" value="GGH93224.1"/>
    <property type="molecule type" value="Genomic_DNA"/>
</dbReference>
<dbReference type="InterPro" id="IPR050879">
    <property type="entry name" value="Acyltransferase_3"/>
</dbReference>
<feature type="transmembrane region" description="Helical" evidence="1">
    <location>
        <begin position="21"/>
        <end position="44"/>
    </location>
</feature>
<feature type="transmembrane region" description="Helical" evidence="1">
    <location>
        <begin position="107"/>
        <end position="125"/>
    </location>
</feature>
<dbReference type="RefSeq" id="WP_188570872.1">
    <property type="nucleotide sequence ID" value="NZ_BMFW01000004.1"/>
</dbReference>
<keyword evidence="4" id="KW-1185">Reference proteome</keyword>
<comment type="caution">
    <text evidence="3">The sequence shown here is derived from an EMBL/GenBank/DDBJ whole genome shotgun (WGS) entry which is preliminary data.</text>
</comment>
<dbReference type="PANTHER" id="PTHR23028">
    <property type="entry name" value="ACETYLTRANSFERASE"/>
    <property type="match status" value="1"/>
</dbReference>
<keyword evidence="1" id="KW-1133">Transmembrane helix</keyword>
<protein>
    <submittedName>
        <fullName evidence="3">Acyltransferase</fullName>
    </submittedName>
</protein>
<gene>
    <name evidence="3" type="ORF">GCM10007170_13600</name>
</gene>
<feature type="transmembrane region" description="Helical" evidence="1">
    <location>
        <begin position="266"/>
        <end position="284"/>
    </location>
</feature>
<feature type="transmembrane region" description="Helical" evidence="1">
    <location>
        <begin position="189"/>
        <end position="206"/>
    </location>
</feature>
<feature type="domain" description="Acyltransferase 3" evidence="2">
    <location>
        <begin position="15"/>
        <end position="339"/>
    </location>
</feature>
<evidence type="ECO:0000259" key="2">
    <source>
        <dbReference type="Pfam" id="PF01757"/>
    </source>
</evidence>
<feature type="transmembrane region" description="Helical" evidence="1">
    <location>
        <begin position="163"/>
        <end position="182"/>
    </location>
</feature>
<dbReference type="PANTHER" id="PTHR23028:SF131">
    <property type="entry name" value="BLR2367 PROTEIN"/>
    <property type="match status" value="1"/>
</dbReference>
<dbReference type="GO" id="GO:0016746">
    <property type="term" value="F:acyltransferase activity"/>
    <property type="evidence" value="ECO:0007669"/>
    <property type="project" value="UniProtKB-KW"/>
</dbReference>
<evidence type="ECO:0000313" key="4">
    <source>
        <dbReference type="Proteomes" id="UP000643279"/>
    </source>
</evidence>
<evidence type="ECO:0000256" key="1">
    <source>
        <dbReference type="SAM" id="Phobius"/>
    </source>
</evidence>
<name>A0ABQ2AP83_9MICC</name>
<evidence type="ECO:0000313" key="3">
    <source>
        <dbReference type="EMBL" id="GGH93224.1"/>
    </source>
</evidence>
<dbReference type="Proteomes" id="UP000643279">
    <property type="component" value="Unassembled WGS sequence"/>
</dbReference>
<feature type="transmembrane region" description="Helical" evidence="1">
    <location>
        <begin position="64"/>
        <end position="86"/>
    </location>
</feature>
<keyword evidence="1" id="KW-0812">Transmembrane</keyword>
<dbReference type="InterPro" id="IPR002656">
    <property type="entry name" value="Acyl_transf_3_dom"/>
</dbReference>